<dbReference type="AlphaFoldDB" id="A6DFP2"/>
<organism evidence="1 2">
    <name type="scientific">Lentisphaera araneosa HTCC2155</name>
    <dbReference type="NCBI Taxonomy" id="313628"/>
    <lineage>
        <taxon>Bacteria</taxon>
        <taxon>Pseudomonadati</taxon>
        <taxon>Lentisphaerota</taxon>
        <taxon>Lentisphaeria</taxon>
        <taxon>Lentisphaerales</taxon>
        <taxon>Lentisphaeraceae</taxon>
        <taxon>Lentisphaera</taxon>
    </lineage>
</organism>
<name>A6DFP2_9BACT</name>
<dbReference type="eggNOG" id="COG2960">
    <property type="taxonomic scope" value="Bacteria"/>
</dbReference>
<gene>
    <name evidence="1" type="ORF">LNTAR_17768</name>
</gene>
<protein>
    <recommendedName>
        <fullName evidence="3">DUF1552 domain-containing protein</fullName>
    </recommendedName>
</protein>
<dbReference type="OrthoDB" id="5482270at2"/>
<proteinExistence type="predicted"/>
<dbReference type="STRING" id="313628.LNTAR_17768"/>
<keyword evidence="2" id="KW-1185">Reference proteome</keyword>
<dbReference type="InterPro" id="IPR011447">
    <property type="entry name" value="DUF1552"/>
</dbReference>
<accession>A6DFP2</accession>
<dbReference type="EMBL" id="ABCK01000001">
    <property type="protein sequence ID" value="EDM29622.1"/>
    <property type="molecule type" value="Genomic_DNA"/>
</dbReference>
<evidence type="ECO:0000313" key="2">
    <source>
        <dbReference type="Proteomes" id="UP000004947"/>
    </source>
</evidence>
<dbReference type="RefSeq" id="WP_007276741.1">
    <property type="nucleotide sequence ID" value="NZ_ABCK01000001.1"/>
</dbReference>
<evidence type="ECO:0000313" key="1">
    <source>
        <dbReference type="EMBL" id="EDM29622.1"/>
    </source>
</evidence>
<dbReference type="Pfam" id="PF07586">
    <property type="entry name" value="HXXSHH"/>
    <property type="match status" value="1"/>
</dbReference>
<comment type="caution">
    <text evidence="1">The sequence shown here is derived from an EMBL/GenBank/DDBJ whole genome shotgun (WGS) entry which is preliminary data.</text>
</comment>
<sequence>MSFDRRSFLKAAGVSLLLPPLESEAAQSSNGSKKLLCVALNFGVHPGYFFPKDDNPCSSRVLSAMEAHKKDMTVLLNTQHPHKGGHGAVHSFLSGYLVKNAQQLREKNISIDQKFVKETNPNTRYKSLQLAMGGAGTMHQSWNDKGEPMRNIYSLEEIYGKLFVEPSKKGRELRRKILTNKTSVMDFVHSQAKRMKRFGTKRDGEIIDSYMDGVRGVEKRITESTNWLDVKKPQVTYKLPSNLMSNASYLKEYYELIHLAFMTDQSRAITLGIPANPSAVPIDGVSTGYHSLTHHGNQPDRLKQLYLIDSHNVKCFNDFVSQMKATETATGKSLYDQSAMIYGSGMGDANNHSNKRLPAILIGGLLKPQGVLDMKGKNLSDAYVTILNKLGVYLDKFGNNRGDLNGQI</sequence>
<evidence type="ECO:0008006" key="3">
    <source>
        <dbReference type="Google" id="ProtNLM"/>
    </source>
</evidence>
<dbReference type="Proteomes" id="UP000004947">
    <property type="component" value="Unassembled WGS sequence"/>
</dbReference>
<reference evidence="1 2" key="1">
    <citation type="journal article" date="2010" name="J. Bacteriol.">
        <title>Genome sequence of Lentisphaera araneosa HTCC2155T, the type species of the order Lentisphaerales in the phylum Lentisphaerae.</title>
        <authorList>
            <person name="Thrash J.C."/>
            <person name="Cho J.C."/>
            <person name="Vergin K.L."/>
            <person name="Morris R.M."/>
            <person name="Giovannoni S.J."/>
        </authorList>
    </citation>
    <scope>NUCLEOTIDE SEQUENCE [LARGE SCALE GENOMIC DNA]</scope>
    <source>
        <strain evidence="1 2">HTCC2155</strain>
    </source>
</reference>